<accession>A0A9D4BGC6</accession>
<protein>
    <submittedName>
        <fullName evidence="1">Uncharacterized protein</fullName>
    </submittedName>
</protein>
<reference evidence="1" key="2">
    <citation type="submission" date="2020-11" db="EMBL/GenBank/DDBJ databases">
        <authorList>
            <person name="McCartney M.A."/>
            <person name="Auch B."/>
            <person name="Kono T."/>
            <person name="Mallez S."/>
            <person name="Becker A."/>
            <person name="Gohl D.M."/>
            <person name="Silverstein K.A.T."/>
            <person name="Koren S."/>
            <person name="Bechman K.B."/>
            <person name="Herman A."/>
            <person name="Abrahante J.E."/>
            <person name="Garbe J."/>
        </authorList>
    </citation>
    <scope>NUCLEOTIDE SEQUENCE</scope>
    <source>
        <strain evidence="1">Duluth1</strain>
        <tissue evidence="1">Whole animal</tissue>
    </source>
</reference>
<comment type="caution">
    <text evidence="1">The sequence shown here is derived from an EMBL/GenBank/DDBJ whole genome shotgun (WGS) entry which is preliminary data.</text>
</comment>
<proteinExistence type="predicted"/>
<evidence type="ECO:0000313" key="2">
    <source>
        <dbReference type="Proteomes" id="UP000828390"/>
    </source>
</evidence>
<keyword evidence="2" id="KW-1185">Reference proteome</keyword>
<dbReference type="EMBL" id="JAIWYP010000016">
    <property type="protein sequence ID" value="KAH3693819.1"/>
    <property type="molecule type" value="Genomic_DNA"/>
</dbReference>
<dbReference type="AlphaFoldDB" id="A0A9D4BGC6"/>
<evidence type="ECO:0000313" key="1">
    <source>
        <dbReference type="EMBL" id="KAH3693819.1"/>
    </source>
</evidence>
<gene>
    <name evidence="1" type="ORF">DPMN_081257</name>
</gene>
<dbReference type="Proteomes" id="UP000828390">
    <property type="component" value="Unassembled WGS sequence"/>
</dbReference>
<reference evidence="1" key="1">
    <citation type="journal article" date="2019" name="bioRxiv">
        <title>The Genome of the Zebra Mussel, Dreissena polymorpha: A Resource for Invasive Species Research.</title>
        <authorList>
            <person name="McCartney M.A."/>
            <person name="Auch B."/>
            <person name="Kono T."/>
            <person name="Mallez S."/>
            <person name="Zhang Y."/>
            <person name="Obille A."/>
            <person name="Becker A."/>
            <person name="Abrahante J.E."/>
            <person name="Garbe J."/>
            <person name="Badalamenti J.P."/>
            <person name="Herman A."/>
            <person name="Mangelson H."/>
            <person name="Liachko I."/>
            <person name="Sullivan S."/>
            <person name="Sone E.D."/>
            <person name="Koren S."/>
            <person name="Silverstein K.A.T."/>
            <person name="Beckman K.B."/>
            <person name="Gohl D.M."/>
        </authorList>
    </citation>
    <scope>NUCLEOTIDE SEQUENCE</scope>
    <source>
        <strain evidence="1">Duluth1</strain>
        <tissue evidence="1">Whole animal</tissue>
    </source>
</reference>
<organism evidence="1 2">
    <name type="scientific">Dreissena polymorpha</name>
    <name type="common">Zebra mussel</name>
    <name type="synonym">Mytilus polymorpha</name>
    <dbReference type="NCBI Taxonomy" id="45954"/>
    <lineage>
        <taxon>Eukaryota</taxon>
        <taxon>Metazoa</taxon>
        <taxon>Spiralia</taxon>
        <taxon>Lophotrochozoa</taxon>
        <taxon>Mollusca</taxon>
        <taxon>Bivalvia</taxon>
        <taxon>Autobranchia</taxon>
        <taxon>Heteroconchia</taxon>
        <taxon>Euheterodonta</taxon>
        <taxon>Imparidentia</taxon>
        <taxon>Neoheterodontei</taxon>
        <taxon>Myida</taxon>
        <taxon>Dreissenoidea</taxon>
        <taxon>Dreissenidae</taxon>
        <taxon>Dreissena</taxon>
    </lineage>
</organism>
<sequence>MVHSVVIAWLGSSYRWAASQWVIAWLSSGYFRAGQWLALGRAVVTSGPVSGWR</sequence>
<name>A0A9D4BGC6_DREPO</name>